<evidence type="ECO:0000256" key="2">
    <source>
        <dbReference type="ARBA" id="ARBA00009533"/>
    </source>
</evidence>
<evidence type="ECO:0000256" key="3">
    <source>
        <dbReference type="ARBA" id="ARBA00011738"/>
    </source>
</evidence>
<dbReference type="GO" id="GO:0042427">
    <property type="term" value="P:serotonin biosynthetic process"/>
    <property type="evidence" value="ECO:0007669"/>
    <property type="project" value="TreeGrafter"/>
</dbReference>
<evidence type="ECO:0000256" key="11">
    <source>
        <dbReference type="PIRSR" id="PIRSR602129-50"/>
    </source>
</evidence>
<dbReference type="PANTHER" id="PTHR11999">
    <property type="entry name" value="GROUP II PYRIDOXAL-5-PHOSPHATE DECARBOXYLASE"/>
    <property type="match status" value="1"/>
</dbReference>
<dbReference type="InterPro" id="IPR015421">
    <property type="entry name" value="PyrdxlP-dep_Trfase_major"/>
</dbReference>
<dbReference type="InterPro" id="IPR015424">
    <property type="entry name" value="PyrdxlP-dep_Trfase"/>
</dbReference>
<dbReference type="PANTHER" id="PTHR11999:SF167">
    <property type="entry name" value="AROMATIC-L-AMINO-ACID DECARBOXYLASE"/>
    <property type="match status" value="1"/>
</dbReference>
<evidence type="ECO:0000256" key="1">
    <source>
        <dbReference type="ARBA" id="ARBA00001933"/>
    </source>
</evidence>
<sequence>LFNKSLASTMEDEVYINGNAEYYTGMRSNCKEAVDIVVNYLENVENFKPFPEVQSGFLVPQIPSDPPKEAVTMQEIFKDVDRLLIPGVTHWNHPRFHAYFAMANSYPAVCADIIGSAIRGMGFTWASSPVSTELEYVVTNWLAKMLGLPDFYLHSPNGGGGVVNVSGLLNLIPVRSLPVNNKFELTGETLETAILEDIAEGKIPFYCVATLGTTSVCSFDKLNELGPVCKKFDVWLHVDADYAGSAFICPEYRHYLHGSEFTSSFAFNPRKWPLTNFDCSVVWFKDVSSFTSEFATDAQYLKYSDPGKMPDYRNWQLSFSRKSRALNLWFVIRKFGVADLQKYIRQHIRMAKYLESLIKSDIRFEIIGEVTMGHVCFRIKGSNKLTKKLYESIRKDGRIYLTAAWVKTPNEEEIHFIRVAIASIFTDEGICNYAFMIITEVTDKLTAN</sequence>
<comment type="subunit">
    <text evidence="3">Homodimer.</text>
</comment>
<evidence type="ECO:0000256" key="5">
    <source>
        <dbReference type="ARBA" id="ARBA00022793"/>
    </source>
</evidence>
<dbReference type="Gene3D" id="3.40.640.10">
    <property type="entry name" value="Type I PLP-dependent aspartate aminotransferase-like (Major domain)"/>
    <property type="match status" value="2"/>
</dbReference>
<comment type="similarity">
    <text evidence="2 12">Belongs to the group II decarboxylase family.</text>
</comment>
<feature type="modified residue" description="N6-(pyridoxal phosphate)lysine" evidence="11">
    <location>
        <position position="271"/>
    </location>
</feature>
<evidence type="ECO:0000256" key="10">
    <source>
        <dbReference type="ARBA" id="ARBA00041275"/>
    </source>
</evidence>
<accession>A0A0R3SPL9</accession>
<dbReference type="Gene3D" id="3.90.1150.10">
    <property type="entry name" value="Aspartate Aminotransferase, domain 1"/>
    <property type="match status" value="1"/>
</dbReference>
<evidence type="ECO:0000256" key="8">
    <source>
        <dbReference type="ARBA" id="ARBA00038886"/>
    </source>
</evidence>
<name>A0A0R3SPL9_HYMDI</name>
<protein>
    <recommendedName>
        <fullName evidence="9">Aromatic-L-amino-acid decarboxylase</fullName>
        <ecNumber evidence="8">4.1.1.28</ecNumber>
    </recommendedName>
    <alternativeName>
        <fullName evidence="10">DOPA decarboxylase</fullName>
    </alternativeName>
</protein>
<dbReference type="EC" id="4.1.1.28" evidence="8"/>
<keyword evidence="4" id="KW-0127">Catecholamine biosynthesis</keyword>
<reference evidence="13" key="1">
    <citation type="submission" date="2017-02" db="UniProtKB">
        <authorList>
            <consortium name="WormBaseParasite"/>
        </authorList>
    </citation>
    <scope>IDENTIFICATION</scope>
</reference>
<dbReference type="SUPFAM" id="SSF53383">
    <property type="entry name" value="PLP-dependent transferases"/>
    <property type="match status" value="1"/>
</dbReference>
<dbReference type="Pfam" id="PF00282">
    <property type="entry name" value="Pyridoxal_deC"/>
    <property type="match status" value="2"/>
</dbReference>
<keyword evidence="5" id="KW-0210">Decarboxylase</keyword>
<keyword evidence="6 11" id="KW-0663">Pyridoxal phosphate</keyword>
<evidence type="ECO:0000256" key="6">
    <source>
        <dbReference type="ARBA" id="ARBA00022898"/>
    </source>
</evidence>
<dbReference type="InterPro" id="IPR002129">
    <property type="entry name" value="PyrdxlP-dep_de-COase"/>
</dbReference>
<dbReference type="STRING" id="6216.A0A0R3SPL9"/>
<evidence type="ECO:0000256" key="9">
    <source>
        <dbReference type="ARBA" id="ARBA00040968"/>
    </source>
</evidence>
<organism evidence="13">
    <name type="scientific">Hymenolepis diminuta</name>
    <name type="common">Rat tapeworm</name>
    <dbReference type="NCBI Taxonomy" id="6216"/>
    <lineage>
        <taxon>Eukaryota</taxon>
        <taxon>Metazoa</taxon>
        <taxon>Spiralia</taxon>
        <taxon>Lophotrochozoa</taxon>
        <taxon>Platyhelminthes</taxon>
        <taxon>Cestoda</taxon>
        <taxon>Eucestoda</taxon>
        <taxon>Cyclophyllidea</taxon>
        <taxon>Hymenolepididae</taxon>
        <taxon>Hymenolepis</taxon>
    </lineage>
</organism>
<dbReference type="GO" id="GO:0019752">
    <property type="term" value="P:carboxylic acid metabolic process"/>
    <property type="evidence" value="ECO:0007669"/>
    <property type="project" value="InterPro"/>
</dbReference>
<dbReference type="Gene3D" id="1.20.1340.10">
    <property type="entry name" value="dopa decarboxylase, N-terminal domain"/>
    <property type="match status" value="1"/>
</dbReference>
<dbReference type="GO" id="GO:0005737">
    <property type="term" value="C:cytoplasm"/>
    <property type="evidence" value="ECO:0007669"/>
    <property type="project" value="TreeGrafter"/>
</dbReference>
<evidence type="ECO:0000256" key="7">
    <source>
        <dbReference type="ARBA" id="ARBA00023239"/>
    </source>
</evidence>
<dbReference type="PRINTS" id="PR00800">
    <property type="entry name" value="YHDCRBOXLASE"/>
</dbReference>
<proteinExistence type="inferred from homology"/>
<comment type="cofactor">
    <cofactor evidence="1 11 12">
        <name>pyridoxal 5'-phosphate</name>
        <dbReference type="ChEBI" id="CHEBI:597326"/>
    </cofactor>
</comment>
<evidence type="ECO:0000256" key="12">
    <source>
        <dbReference type="RuleBase" id="RU000382"/>
    </source>
</evidence>
<dbReference type="GO" id="GO:0004058">
    <property type="term" value="F:aromatic-L-amino-acid decarboxylase activity"/>
    <property type="evidence" value="ECO:0007669"/>
    <property type="project" value="UniProtKB-EC"/>
</dbReference>
<dbReference type="GO" id="GO:0030170">
    <property type="term" value="F:pyridoxal phosphate binding"/>
    <property type="evidence" value="ECO:0007669"/>
    <property type="project" value="InterPro"/>
</dbReference>
<evidence type="ECO:0000256" key="4">
    <source>
        <dbReference type="ARBA" id="ARBA00022584"/>
    </source>
</evidence>
<dbReference type="GO" id="GO:0042423">
    <property type="term" value="P:catecholamine biosynthetic process"/>
    <property type="evidence" value="ECO:0007669"/>
    <property type="project" value="UniProtKB-KW"/>
</dbReference>
<dbReference type="AlphaFoldDB" id="A0A0R3SPL9"/>
<keyword evidence="7 12" id="KW-0456">Lyase</keyword>
<evidence type="ECO:0000313" key="13">
    <source>
        <dbReference type="WBParaSite" id="HDID_0000692401-mRNA-1"/>
    </source>
</evidence>
<dbReference type="InterPro" id="IPR015422">
    <property type="entry name" value="PyrdxlP-dep_Trfase_small"/>
</dbReference>
<dbReference type="GO" id="GO:0006520">
    <property type="term" value="P:amino acid metabolic process"/>
    <property type="evidence" value="ECO:0007669"/>
    <property type="project" value="InterPro"/>
</dbReference>
<dbReference type="InterPro" id="IPR010977">
    <property type="entry name" value="Aromatic_deC"/>
</dbReference>
<dbReference type="WBParaSite" id="HDID_0000692401-mRNA-1">
    <property type="protein sequence ID" value="HDID_0000692401-mRNA-1"/>
    <property type="gene ID" value="HDID_0000692401"/>
</dbReference>